<dbReference type="EC" id="4.3.1.1" evidence="2"/>
<dbReference type="InterPro" id="IPR008948">
    <property type="entry name" value="L-Aspartase-like"/>
</dbReference>
<dbReference type="NCBIfam" id="NF008909">
    <property type="entry name" value="PRK12273.1"/>
    <property type="match status" value="1"/>
</dbReference>
<dbReference type="FunFam" id="1.10.40.30:FF:000002">
    <property type="entry name" value="Fumarate hydratase class II"/>
    <property type="match status" value="1"/>
</dbReference>
<comment type="catalytic activity">
    <reaction evidence="1">
        <text>L-aspartate = fumarate + NH4(+)</text>
        <dbReference type="Rhea" id="RHEA:16601"/>
        <dbReference type="ChEBI" id="CHEBI:28938"/>
        <dbReference type="ChEBI" id="CHEBI:29806"/>
        <dbReference type="ChEBI" id="CHEBI:29991"/>
        <dbReference type="EC" id="4.3.1.1"/>
    </reaction>
</comment>
<dbReference type="Pfam" id="PF10415">
    <property type="entry name" value="FumaraseC_C"/>
    <property type="match status" value="1"/>
</dbReference>
<dbReference type="GO" id="GO:0006099">
    <property type="term" value="P:tricarboxylic acid cycle"/>
    <property type="evidence" value="ECO:0007669"/>
    <property type="project" value="InterPro"/>
</dbReference>
<dbReference type="GO" id="GO:0006531">
    <property type="term" value="P:aspartate metabolic process"/>
    <property type="evidence" value="ECO:0007669"/>
    <property type="project" value="TreeGrafter"/>
</dbReference>
<dbReference type="EMBL" id="CP060715">
    <property type="protein sequence ID" value="QNN61418.1"/>
    <property type="molecule type" value="Genomic_DNA"/>
</dbReference>
<keyword evidence="7" id="KW-1185">Reference proteome</keyword>
<evidence type="ECO:0000313" key="7">
    <source>
        <dbReference type="Proteomes" id="UP000515928"/>
    </source>
</evidence>
<feature type="domain" description="Fumarase C C-terminal" evidence="5">
    <location>
        <begin position="410"/>
        <end position="462"/>
    </location>
</feature>
<dbReference type="PRINTS" id="PR00145">
    <property type="entry name" value="ARGSUCLYASE"/>
</dbReference>
<dbReference type="InterPro" id="IPR020557">
    <property type="entry name" value="Fumarate_lyase_CS"/>
</dbReference>
<dbReference type="AlphaFoldDB" id="A0A7G9S0P3"/>
<evidence type="ECO:0000256" key="1">
    <source>
        <dbReference type="ARBA" id="ARBA00001494"/>
    </source>
</evidence>
<gene>
    <name evidence="6" type="ORF">H9L01_03345</name>
</gene>
<dbReference type="Pfam" id="PF00206">
    <property type="entry name" value="Lyase_1"/>
    <property type="match status" value="1"/>
</dbReference>
<dbReference type="InterPro" id="IPR022761">
    <property type="entry name" value="Fumarate_lyase_N"/>
</dbReference>
<protein>
    <recommendedName>
        <fullName evidence="2">aspartate ammonia-lyase</fullName>
        <ecNumber evidence="2">4.3.1.1</ecNumber>
    </recommendedName>
</protein>
<dbReference type="SUPFAM" id="SSF48557">
    <property type="entry name" value="L-aspartase-like"/>
    <property type="match status" value="1"/>
</dbReference>
<name>A0A7G9S0P3_9FIRM</name>
<dbReference type="InterPro" id="IPR000362">
    <property type="entry name" value="Fumarate_lyase_fam"/>
</dbReference>
<keyword evidence="3 6" id="KW-0456">Lyase</keyword>
<accession>A0A7G9S0P3</accession>
<evidence type="ECO:0000256" key="2">
    <source>
        <dbReference type="ARBA" id="ARBA00012992"/>
    </source>
</evidence>
<evidence type="ECO:0000259" key="5">
    <source>
        <dbReference type="Pfam" id="PF10415"/>
    </source>
</evidence>
<dbReference type="PANTHER" id="PTHR42696">
    <property type="entry name" value="ASPARTATE AMMONIA-LYASE"/>
    <property type="match status" value="1"/>
</dbReference>
<dbReference type="InterPro" id="IPR024083">
    <property type="entry name" value="Fumarase/histidase_N"/>
</dbReference>
<dbReference type="PROSITE" id="PS00163">
    <property type="entry name" value="FUMARATE_LYASES"/>
    <property type="match status" value="1"/>
</dbReference>
<dbReference type="KEGG" id="eio:H9L01_03345"/>
<organism evidence="6 7">
    <name type="scientific">Erysipelothrix inopinata</name>
    <dbReference type="NCBI Taxonomy" id="225084"/>
    <lineage>
        <taxon>Bacteria</taxon>
        <taxon>Bacillati</taxon>
        <taxon>Bacillota</taxon>
        <taxon>Erysipelotrichia</taxon>
        <taxon>Erysipelotrichales</taxon>
        <taxon>Erysipelotrichaceae</taxon>
        <taxon>Erysipelothrix</taxon>
    </lineage>
</organism>
<dbReference type="Gene3D" id="1.10.40.30">
    <property type="entry name" value="Fumarase/aspartase (C-terminal domain)"/>
    <property type="match status" value="1"/>
</dbReference>
<dbReference type="RefSeq" id="WP_187534618.1">
    <property type="nucleotide sequence ID" value="NZ_CBCSHU010000006.1"/>
</dbReference>
<dbReference type="FunFam" id="1.20.200.10:FF:000001">
    <property type="entry name" value="Fumarate hydratase, mitochondrial"/>
    <property type="match status" value="1"/>
</dbReference>
<feature type="domain" description="Fumarate lyase N-terminal" evidence="4">
    <location>
        <begin position="14"/>
        <end position="343"/>
    </location>
</feature>
<dbReference type="FunFam" id="1.10.275.10:FF:000001">
    <property type="entry name" value="Fumarate hydratase, mitochondrial"/>
    <property type="match status" value="1"/>
</dbReference>
<proteinExistence type="predicted"/>
<dbReference type="PRINTS" id="PR00149">
    <property type="entry name" value="FUMRATELYASE"/>
</dbReference>
<dbReference type="PANTHER" id="PTHR42696:SF2">
    <property type="entry name" value="ASPARTATE AMMONIA-LYASE"/>
    <property type="match status" value="1"/>
</dbReference>
<dbReference type="Gene3D" id="1.10.275.10">
    <property type="entry name" value="Fumarase/aspartase (N-terminal domain)"/>
    <property type="match status" value="1"/>
</dbReference>
<dbReference type="InterPro" id="IPR018951">
    <property type="entry name" value="Fumarase_C_C"/>
</dbReference>
<evidence type="ECO:0000313" key="6">
    <source>
        <dbReference type="EMBL" id="QNN61418.1"/>
    </source>
</evidence>
<reference evidence="6 7" key="1">
    <citation type="submission" date="2020-08" db="EMBL/GenBank/DDBJ databases">
        <title>Genome sequence of Erysipelothrix inopinata DSM 15511T.</title>
        <authorList>
            <person name="Hyun D.-W."/>
            <person name="Bae J.-W."/>
        </authorList>
    </citation>
    <scope>NUCLEOTIDE SEQUENCE [LARGE SCALE GENOMIC DNA]</scope>
    <source>
        <strain evidence="6 7">DSM 15511</strain>
    </source>
</reference>
<dbReference type="GO" id="GO:0005829">
    <property type="term" value="C:cytosol"/>
    <property type="evidence" value="ECO:0007669"/>
    <property type="project" value="TreeGrafter"/>
</dbReference>
<evidence type="ECO:0000256" key="3">
    <source>
        <dbReference type="ARBA" id="ARBA00023239"/>
    </source>
</evidence>
<dbReference type="Gene3D" id="1.20.200.10">
    <property type="entry name" value="Fumarase/aspartase (Central domain)"/>
    <property type="match status" value="1"/>
</dbReference>
<dbReference type="GO" id="GO:0008797">
    <property type="term" value="F:aspartate ammonia-lyase activity"/>
    <property type="evidence" value="ECO:0007669"/>
    <property type="project" value="UniProtKB-EC"/>
</dbReference>
<evidence type="ECO:0000259" key="4">
    <source>
        <dbReference type="Pfam" id="PF00206"/>
    </source>
</evidence>
<dbReference type="Proteomes" id="UP000515928">
    <property type="component" value="Chromosome"/>
</dbReference>
<dbReference type="InterPro" id="IPR051546">
    <property type="entry name" value="Aspartate_Ammonia-Lyase"/>
</dbReference>
<sequence>MRDSEYRIEHDSLGEVKVPSHALYGAQTVRAMQNFQITGRHVNDMMYISLAQVKKACALANFEVDELDQVRKDAIVIACDEIISGKFKDEFVTDAIQGGAGTSMNMNVNEIIANRAAQIVEKPIGVYDFIHPNDHVNRAQSTNDIIPTAGKLTVLNLGELLLEEMEFLAETFHAKALEFEPIIKVGRTHLQDAVLISMGQVFHSYESVVRRDISRVQHALSEMQIVNLGATAVGTGINSVPGYREHAVTNLSRITGKSFVSAEDLIDATKHIDGFAHVHASLKTFAIGLSRICNDIRMMASGPKVGFNEIFLPEKQPGSSIMPGKVNPVIPEVVNQVCFQVIGNDATVSMAAEAGQMELNVFEPVLFYNLFESLEILRHACMTLRVHAIQDIKVNEHRVHDYVEHSLAMATALVKYLGYSKVSEITKQALKENKSLRAIVLEQKLMTEAEVDEALRPEAMIHPR</sequence>